<dbReference type="EMBL" id="JBJQND010000019">
    <property type="protein sequence ID" value="KAL3831823.1"/>
    <property type="molecule type" value="Genomic_DNA"/>
</dbReference>
<evidence type="ECO:0000259" key="1">
    <source>
        <dbReference type="Pfam" id="PF00248"/>
    </source>
</evidence>
<dbReference type="AlphaFoldDB" id="A0ABD3T5V2"/>
<feature type="domain" description="NADP-dependent oxidoreductase" evidence="1">
    <location>
        <begin position="35"/>
        <end position="317"/>
    </location>
</feature>
<dbReference type="CDD" id="cd19163">
    <property type="entry name" value="AKR_galDH"/>
    <property type="match status" value="1"/>
</dbReference>
<evidence type="ECO:0000313" key="2">
    <source>
        <dbReference type="EMBL" id="KAL3831823.1"/>
    </source>
</evidence>
<dbReference type="SUPFAM" id="SSF51430">
    <property type="entry name" value="NAD(P)-linked oxidoreductase"/>
    <property type="match status" value="1"/>
</dbReference>
<protein>
    <recommendedName>
        <fullName evidence="1">NADP-dependent oxidoreductase domain-containing protein</fullName>
    </recommendedName>
</protein>
<reference evidence="2 3" key="1">
    <citation type="submission" date="2024-11" db="EMBL/GenBank/DDBJ databases">
        <title>Chromosome-level genome assembly of the freshwater bivalve Anodonta woodiana.</title>
        <authorList>
            <person name="Chen X."/>
        </authorList>
    </citation>
    <scope>NUCLEOTIDE SEQUENCE [LARGE SCALE GENOMIC DNA]</scope>
    <source>
        <strain evidence="2">MN2024</strain>
        <tissue evidence="2">Gills</tissue>
    </source>
</reference>
<comment type="caution">
    <text evidence="2">The sequence shown here is derived from an EMBL/GenBank/DDBJ whole genome shotgun (WGS) entry which is preliminary data.</text>
</comment>
<evidence type="ECO:0000313" key="3">
    <source>
        <dbReference type="Proteomes" id="UP001634394"/>
    </source>
</evidence>
<dbReference type="InterPro" id="IPR036812">
    <property type="entry name" value="NAD(P)_OxRdtase_dom_sf"/>
</dbReference>
<accession>A0ABD3T5V2</accession>
<dbReference type="InterPro" id="IPR023210">
    <property type="entry name" value="NADP_OxRdtase_dom"/>
</dbReference>
<dbReference type="Pfam" id="PF00248">
    <property type="entry name" value="Aldo_ket_red"/>
    <property type="match status" value="1"/>
</dbReference>
<dbReference type="InterPro" id="IPR044479">
    <property type="entry name" value="LGALDH-like"/>
</dbReference>
<dbReference type="FunFam" id="3.20.20.100:FF:000011">
    <property type="entry name" value="Aldo/keto reductase"/>
    <property type="match status" value="1"/>
</dbReference>
<sequence length="348" mass="38941">MPYPKVYVEGFHDSEAVAKMKYNILGRTGLETSFLSFGASALGSVFRPTNEEDSIEVVKYAVKSGINYIDTAPWYGHGKAETILGKVLPELPRETYYLATKVGRYLPQAEQMFDFRAERVISSVDESLQRMGQEYVDIIQVHDMEFAPSLDVIINETLPALQKVKDSGKAKFIGITGYPLENFRTVIDRSQVQIDVVLTYCRGALNDTSLLDYIPYFQEKGVGIINASPHGMGLLSPRGSAAWHPAHSDIKQACREAAQYCEEKGVDISRISMDFALNLPGVHTTLFSTASLENLKKNLGLLSTPLSEVEKTTLQEIMEKFMKPLNNKHWEGVEVARYWNKIKGKTGE</sequence>
<gene>
    <name evidence="2" type="ORF">ACJMK2_023525</name>
</gene>
<organism evidence="2 3">
    <name type="scientific">Sinanodonta woodiana</name>
    <name type="common">Chinese pond mussel</name>
    <name type="synonym">Anodonta woodiana</name>
    <dbReference type="NCBI Taxonomy" id="1069815"/>
    <lineage>
        <taxon>Eukaryota</taxon>
        <taxon>Metazoa</taxon>
        <taxon>Spiralia</taxon>
        <taxon>Lophotrochozoa</taxon>
        <taxon>Mollusca</taxon>
        <taxon>Bivalvia</taxon>
        <taxon>Autobranchia</taxon>
        <taxon>Heteroconchia</taxon>
        <taxon>Palaeoheterodonta</taxon>
        <taxon>Unionida</taxon>
        <taxon>Unionoidea</taxon>
        <taxon>Unionidae</taxon>
        <taxon>Unioninae</taxon>
        <taxon>Sinanodonta</taxon>
    </lineage>
</organism>
<proteinExistence type="predicted"/>
<dbReference type="Proteomes" id="UP001634394">
    <property type="component" value="Unassembled WGS sequence"/>
</dbReference>
<dbReference type="PRINTS" id="PR00069">
    <property type="entry name" value="ALDKETRDTASE"/>
</dbReference>
<dbReference type="PANTHER" id="PTHR42686">
    <property type="entry name" value="GH17980P-RELATED"/>
    <property type="match status" value="1"/>
</dbReference>
<name>A0ABD3T5V2_SINWO</name>
<dbReference type="InterPro" id="IPR020471">
    <property type="entry name" value="AKR"/>
</dbReference>
<keyword evidence="3" id="KW-1185">Reference proteome</keyword>
<dbReference type="Gene3D" id="3.20.20.100">
    <property type="entry name" value="NADP-dependent oxidoreductase domain"/>
    <property type="match status" value="1"/>
</dbReference>
<dbReference type="PANTHER" id="PTHR42686:SF1">
    <property type="entry name" value="GH17980P-RELATED"/>
    <property type="match status" value="1"/>
</dbReference>